<protein>
    <recommendedName>
        <fullName evidence="4">tRNA pseudouridine synthase A</fullName>
        <ecNumber evidence="4">5.4.99.12</ecNumber>
    </recommendedName>
    <alternativeName>
        <fullName evidence="4">tRNA pseudouridine(38-40) synthase</fullName>
    </alternativeName>
    <alternativeName>
        <fullName evidence="4">tRNA pseudouridylate synthase I</fullName>
    </alternativeName>
    <alternativeName>
        <fullName evidence="4">tRNA-uridine isomerase I</fullName>
    </alternativeName>
</protein>
<keyword evidence="9" id="KW-1185">Reference proteome</keyword>
<reference evidence="8 9" key="1">
    <citation type="journal article" date="2023" name="Plant">
        <title>Draft Genome Sequence Resource of CBPPT1, a 'Candidatus Phytoplasma trifolii'-Related Strain Associated with Potato Purple Top Disease in the Columbia Basin, U.S.A.</title>
        <authorList>
            <person name="Wei W."/>
            <person name="Shao J."/>
            <person name="Bottner-Parker K.D."/>
            <person name="Zhao Y."/>
        </authorList>
    </citation>
    <scope>NUCLEOTIDE SEQUENCE [LARGE SCALE GENOMIC DNA]</scope>
    <source>
        <strain evidence="8 9">CBPPT1</strain>
    </source>
</reference>
<keyword evidence="2 4" id="KW-0819">tRNA processing</keyword>
<dbReference type="Gene3D" id="3.30.70.580">
    <property type="entry name" value="Pseudouridine synthase I, catalytic domain, N-terminal subdomain"/>
    <property type="match status" value="1"/>
</dbReference>
<dbReference type="InterPro" id="IPR020094">
    <property type="entry name" value="TruA/RsuA/RluB/E/F_N"/>
</dbReference>
<gene>
    <name evidence="4" type="primary">truA</name>
    <name evidence="8" type="ORF">M8044_000173</name>
</gene>
<dbReference type="Gene3D" id="3.30.70.660">
    <property type="entry name" value="Pseudouridine synthase I, catalytic domain, C-terminal subdomain"/>
    <property type="match status" value="1"/>
</dbReference>
<dbReference type="Pfam" id="PF01416">
    <property type="entry name" value="PseudoU_synth_1"/>
    <property type="match status" value="2"/>
</dbReference>
<dbReference type="RefSeq" id="WP_273585174.1">
    <property type="nucleotide sequence ID" value="NZ_JANHJP010000003.1"/>
</dbReference>
<comment type="caution">
    <text evidence="8">The sequence shown here is derived from an EMBL/GenBank/DDBJ whole genome shotgun (WGS) entry which is preliminary data.</text>
</comment>
<dbReference type="EMBL" id="JANHJP010000003">
    <property type="protein sequence ID" value="MDC9031954.1"/>
    <property type="molecule type" value="Genomic_DNA"/>
</dbReference>
<feature type="domain" description="Pseudouridine synthase I TruA alpha/beta" evidence="7">
    <location>
        <begin position="11"/>
        <end position="106"/>
    </location>
</feature>
<organism evidence="8 9">
    <name type="scientific">Columbia Basin potato purple top phytoplasma</name>
    <dbReference type="NCBI Taxonomy" id="307134"/>
    <lineage>
        <taxon>Bacteria</taxon>
        <taxon>Bacillati</taxon>
        <taxon>Mycoplasmatota</taxon>
        <taxon>Mollicutes</taxon>
        <taxon>Acholeplasmatales</taxon>
        <taxon>Acholeplasmataceae</taxon>
        <taxon>Candidatus Phytoplasma</taxon>
        <taxon>16SrVI (Clover proliferation group)</taxon>
    </lineage>
</organism>
<dbReference type="SUPFAM" id="SSF55120">
    <property type="entry name" value="Pseudouridine synthase"/>
    <property type="match status" value="1"/>
</dbReference>
<keyword evidence="3 4" id="KW-0413">Isomerase</keyword>
<dbReference type="InterPro" id="IPR020097">
    <property type="entry name" value="PsdUridine_synth_TruA_a/b_dom"/>
</dbReference>
<dbReference type="InterPro" id="IPR020103">
    <property type="entry name" value="PsdUridine_synth_cat_dom_sf"/>
</dbReference>
<comment type="similarity">
    <text evidence="1 4 5">Belongs to the tRNA pseudouridine synthase TruA family.</text>
</comment>
<evidence type="ECO:0000313" key="9">
    <source>
        <dbReference type="Proteomes" id="UP001221763"/>
    </source>
</evidence>
<comment type="function">
    <text evidence="4">Formation of pseudouridine at positions 38, 39 and 40 in the anticodon stem and loop of transfer RNAs.</text>
</comment>
<feature type="domain" description="Pseudouridine synthase I TruA alpha/beta" evidence="7">
    <location>
        <begin position="143"/>
        <end position="244"/>
    </location>
</feature>
<evidence type="ECO:0000256" key="1">
    <source>
        <dbReference type="ARBA" id="ARBA00009375"/>
    </source>
</evidence>
<comment type="caution">
    <text evidence="4">Lacks conserved residue(s) required for the propagation of feature annotation.</text>
</comment>
<keyword evidence="6" id="KW-1133">Transmembrane helix</keyword>
<evidence type="ECO:0000256" key="3">
    <source>
        <dbReference type="ARBA" id="ARBA00023235"/>
    </source>
</evidence>
<dbReference type="PANTHER" id="PTHR11142:SF0">
    <property type="entry name" value="TRNA PSEUDOURIDINE SYNTHASE-LIKE 1"/>
    <property type="match status" value="1"/>
</dbReference>
<dbReference type="PANTHER" id="PTHR11142">
    <property type="entry name" value="PSEUDOURIDYLATE SYNTHASE"/>
    <property type="match status" value="1"/>
</dbReference>
<dbReference type="InterPro" id="IPR020095">
    <property type="entry name" value="PsdUridine_synth_TruA_C"/>
</dbReference>
<proteinExistence type="inferred from homology"/>
<evidence type="ECO:0000256" key="5">
    <source>
        <dbReference type="RuleBase" id="RU003792"/>
    </source>
</evidence>
<feature type="binding site" evidence="4">
    <location>
        <position position="112"/>
    </location>
    <ligand>
        <name>substrate</name>
    </ligand>
</feature>
<feature type="active site" description="Nucleophile" evidence="4">
    <location>
        <position position="54"/>
    </location>
</feature>
<evidence type="ECO:0000259" key="7">
    <source>
        <dbReference type="Pfam" id="PF01416"/>
    </source>
</evidence>
<name>A0ABT5L9N3_9MOLU</name>
<dbReference type="NCBIfam" id="TIGR00071">
    <property type="entry name" value="hisT_truA"/>
    <property type="match status" value="1"/>
</dbReference>
<evidence type="ECO:0000256" key="2">
    <source>
        <dbReference type="ARBA" id="ARBA00022694"/>
    </source>
</evidence>
<dbReference type="InterPro" id="IPR001406">
    <property type="entry name" value="PsdUridine_synth_TruA"/>
</dbReference>
<feature type="transmembrane region" description="Helical" evidence="6">
    <location>
        <begin position="182"/>
        <end position="206"/>
    </location>
</feature>
<keyword evidence="6" id="KW-0472">Membrane</keyword>
<dbReference type="CDD" id="cd02570">
    <property type="entry name" value="PseudoU_synth_EcTruA"/>
    <property type="match status" value="1"/>
</dbReference>
<sequence>MAKFIYKLILSYDGTNYHGYQKQVNAITIQSVLEYFLFKITKQKILTIAASRTDKGVHAEGQILHFNTDFWIEPDSLKKALNKVMPNDIKVLNIELPKSLFHARYDAKSKIYKYVFSKKKLNPFNCRFQVYIENIDFALIVEALSLLEGEKDFALFTSNKDSKKNTVKIIYKVSYEENENNFILFFHGKGFLKQMILFLVGFLILIGQRKKNLKDLLNMFKIQNNKKFSFVAPAKGLCLTKIFY</sequence>
<comment type="catalytic activity">
    <reaction evidence="4 5">
        <text>uridine(38/39/40) in tRNA = pseudouridine(38/39/40) in tRNA</text>
        <dbReference type="Rhea" id="RHEA:22376"/>
        <dbReference type="Rhea" id="RHEA-COMP:10085"/>
        <dbReference type="Rhea" id="RHEA-COMP:10087"/>
        <dbReference type="ChEBI" id="CHEBI:65314"/>
        <dbReference type="ChEBI" id="CHEBI:65315"/>
        <dbReference type="EC" id="5.4.99.12"/>
    </reaction>
</comment>
<dbReference type="Proteomes" id="UP001221763">
    <property type="component" value="Unassembled WGS sequence"/>
</dbReference>
<accession>A0ABT5L9N3</accession>
<evidence type="ECO:0000256" key="6">
    <source>
        <dbReference type="SAM" id="Phobius"/>
    </source>
</evidence>
<dbReference type="PIRSF" id="PIRSF001430">
    <property type="entry name" value="tRNA_psdUrid_synth"/>
    <property type="match status" value="1"/>
</dbReference>
<comment type="subunit">
    <text evidence="4">Homodimer.</text>
</comment>
<keyword evidence="6" id="KW-0812">Transmembrane</keyword>
<dbReference type="HAMAP" id="MF_00171">
    <property type="entry name" value="TruA"/>
    <property type="match status" value="1"/>
</dbReference>
<evidence type="ECO:0000256" key="4">
    <source>
        <dbReference type="HAMAP-Rule" id="MF_00171"/>
    </source>
</evidence>
<dbReference type="EC" id="5.4.99.12" evidence="4"/>
<evidence type="ECO:0000313" key="8">
    <source>
        <dbReference type="EMBL" id="MDC9031954.1"/>
    </source>
</evidence>